<reference evidence="1 2" key="1">
    <citation type="submission" date="2019-11" db="EMBL/GenBank/DDBJ databases">
        <title>Metabolism of dissolved organic matter in forest soils.</title>
        <authorList>
            <person name="Cyle K.T."/>
            <person name="Wilhelm R.C."/>
            <person name="Martinez C.E."/>
        </authorList>
    </citation>
    <scope>NUCLEOTIDE SEQUENCE [LARGE SCALE GENOMIC DNA]</scope>
    <source>
        <strain evidence="1 2">5N</strain>
    </source>
</reference>
<gene>
    <name evidence="1" type="ORF">GNZ13_02150</name>
</gene>
<dbReference type="InterPro" id="IPR029063">
    <property type="entry name" value="SAM-dependent_MTases_sf"/>
</dbReference>
<proteinExistence type="predicted"/>
<dbReference type="Proteomes" id="UP000655523">
    <property type="component" value="Unassembled WGS sequence"/>
</dbReference>
<dbReference type="EMBL" id="WOEZ01000011">
    <property type="protein sequence ID" value="NPT53445.1"/>
    <property type="molecule type" value="Genomic_DNA"/>
</dbReference>
<keyword evidence="1" id="KW-0489">Methyltransferase</keyword>
<dbReference type="SUPFAM" id="SSF53335">
    <property type="entry name" value="S-adenosyl-L-methionine-dependent methyltransferases"/>
    <property type="match status" value="1"/>
</dbReference>
<keyword evidence="1" id="KW-0808">Transferase</keyword>
<dbReference type="Pfam" id="PF13489">
    <property type="entry name" value="Methyltransf_23"/>
    <property type="match status" value="1"/>
</dbReference>
<keyword evidence="2" id="KW-1185">Reference proteome</keyword>
<evidence type="ECO:0000313" key="1">
    <source>
        <dbReference type="EMBL" id="NPT53445.1"/>
    </source>
</evidence>
<sequence>MCAEVSVRKLRALRRVRFFCFPRFGPIAVSLADRNSKAVNMMHIEGDRLDPVASVSICKICRGRAPLCGVVDFNKNCEERRGHFLPLSAIPIYYHRCDDCGLVFTHAFDWWSKNAFAQHIYNAAYVDVDPDYIEARPAANVVVIANFIARADGLKCLDYGGGNGLLAALLRERGVDAHSWDPMGQGGAEPAPDSFDLVTAFEVLEHTPEPRVTVASALSMLRPYGVMLFSTLTIDALPPRAMDHWYIAPRNGHITIHTSRSLESLFEAFGYRVHHFDQNTHLALREVPDWLS</sequence>
<dbReference type="GO" id="GO:0032259">
    <property type="term" value="P:methylation"/>
    <property type="evidence" value="ECO:0007669"/>
    <property type="project" value="UniProtKB-KW"/>
</dbReference>
<comment type="caution">
    <text evidence="1">The sequence shown here is derived from an EMBL/GenBank/DDBJ whole genome shotgun (WGS) entry which is preliminary data.</text>
</comment>
<organism evidence="1 2">
    <name type="scientific">Paraburkholderia elongata</name>
    <dbReference type="NCBI Taxonomy" id="2675747"/>
    <lineage>
        <taxon>Bacteria</taxon>
        <taxon>Pseudomonadati</taxon>
        <taxon>Pseudomonadota</taxon>
        <taxon>Betaproteobacteria</taxon>
        <taxon>Burkholderiales</taxon>
        <taxon>Burkholderiaceae</taxon>
        <taxon>Paraburkholderia</taxon>
    </lineage>
</organism>
<protein>
    <submittedName>
        <fullName evidence="1">Methyltransferase domain-containing protein</fullName>
    </submittedName>
</protein>
<accession>A0A972SJE3</accession>
<evidence type="ECO:0000313" key="2">
    <source>
        <dbReference type="Proteomes" id="UP000655523"/>
    </source>
</evidence>
<dbReference type="GO" id="GO:0008168">
    <property type="term" value="F:methyltransferase activity"/>
    <property type="evidence" value="ECO:0007669"/>
    <property type="project" value="UniProtKB-KW"/>
</dbReference>
<name>A0A972SJE3_9BURK</name>
<dbReference type="Gene3D" id="3.40.50.150">
    <property type="entry name" value="Vaccinia Virus protein VP39"/>
    <property type="match status" value="1"/>
</dbReference>
<dbReference type="AlphaFoldDB" id="A0A972SJE3"/>